<feature type="transmembrane region" description="Helical" evidence="1">
    <location>
        <begin position="102"/>
        <end position="126"/>
    </location>
</feature>
<keyword evidence="1" id="KW-0812">Transmembrane</keyword>
<gene>
    <name evidence="2" type="ORF">ODALV1_LOCUS15168</name>
</gene>
<evidence type="ECO:0000313" key="2">
    <source>
        <dbReference type="EMBL" id="CAL8111579.1"/>
    </source>
</evidence>
<name>A0ABP1QU13_9HEXA</name>
<organism evidence="2 3">
    <name type="scientific">Orchesella dallaii</name>
    <dbReference type="NCBI Taxonomy" id="48710"/>
    <lineage>
        <taxon>Eukaryota</taxon>
        <taxon>Metazoa</taxon>
        <taxon>Ecdysozoa</taxon>
        <taxon>Arthropoda</taxon>
        <taxon>Hexapoda</taxon>
        <taxon>Collembola</taxon>
        <taxon>Entomobryomorpha</taxon>
        <taxon>Entomobryoidea</taxon>
        <taxon>Orchesellidae</taxon>
        <taxon>Orchesellinae</taxon>
        <taxon>Orchesella</taxon>
    </lineage>
</organism>
<accession>A0ABP1QU13</accession>
<proteinExistence type="predicted"/>
<evidence type="ECO:0000313" key="3">
    <source>
        <dbReference type="Proteomes" id="UP001642540"/>
    </source>
</evidence>
<feature type="transmembrane region" description="Helical" evidence="1">
    <location>
        <begin position="132"/>
        <end position="156"/>
    </location>
</feature>
<evidence type="ECO:0008006" key="4">
    <source>
        <dbReference type="Google" id="ProtNLM"/>
    </source>
</evidence>
<evidence type="ECO:0000256" key="1">
    <source>
        <dbReference type="SAM" id="Phobius"/>
    </source>
</evidence>
<feature type="transmembrane region" description="Helical" evidence="1">
    <location>
        <begin position="37"/>
        <end position="55"/>
    </location>
</feature>
<keyword evidence="1" id="KW-1133">Transmembrane helix</keyword>
<keyword evidence="1" id="KW-0472">Membrane</keyword>
<reference evidence="2 3" key="1">
    <citation type="submission" date="2024-08" db="EMBL/GenBank/DDBJ databases">
        <authorList>
            <person name="Cucini C."/>
            <person name="Frati F."/>
        </authorList>
    </citation>
    <scope>NUCLEOTIDE SEQUENCE [LARGE SCALE GENOMIC DNA]</scope>
</reference>
<keyword evidence="3" id="KW-1185">Reference proteome</keyword>
<dbReference type="Proteomes" id="UP001642540">
    <property type="component" value="Unassembled WGS sequence"/>
</dbReference>
<protein>
    <recommendedName>
        <fullName evidence="4">Transmembrane protein</fullName>
    </recommendedName>
</protein>
<sequence>MSEISTEEAKIDTAIGNGNAMEKDPSLVFSGLATLELVYNVCRIILTVISVRYYMEIIKATRQNTSIRLSDFMDAGIETQESQEFHNEMMNEYPGRSHNQNVIWYIVFLSFYITTIFMDLLALSAVFSRMPYILLIWILVYPVFSAIEVIVNVVLLKRCTNEIYFNRKWGHFFFSFAASILYRLYLLWTSTLLMQYHQGV</sequence>
<feature type="transmembrane region" description="Helical" evidence="1">
    <location>
        <begin position="168"/>
        <end position="188"/>
    </location>
</feature>
<dbReference type="EMBL" id="CAXLJM020000046">
    <property type="protein sequence ID" value="CAL8111579.1"/>
    <property type="molecule type" value="Genomic_DNA"/>
</dbReference>
<comment type="caution">
    <text evidence="2">The sequence shown here is derived from an EMBL/GenBank/DDBJ whole genome shotgun (WGS) entry which is preliminary data.</text>
</comment>